<feature type="binding site" evidence="10">
    <location>
        <position position="161"/>
    </location>
    <ligand>
        <name>Mg(2+)</name>
        <dbReference type="ChEBI" id="CHEBI:18420"/>
        <label>2</label>
    </ligand>
</feature>
<dbReference type="InterPro" id="IPR000836">
    <property type="entry name" value="PRTase_dom"/>
</dbReference>
<feature type="binding site" evidence="10">
    <location>
        <position position="186"/>
    </location>
    <ligand>
        <name>D-ribose 5-phosphate</name>
        <dbReference type="ChEBI" id="CHEBI:78346"/>
    </ligand>
</feature>
<comment type="subcellular location">
    <subcellularLocation>
        <location evidence="10">Cytoplasm</location>
    </subcellularLocation>
</comment>
<evidence type="ECO:0000256" key="8">
    <source>
        <dbReference type="ARBA" id="ARBA00022842"/>
    </source>
</evidence>
<dbReference type="Pfam" id="PF13793">
    <property type="entry name" value="Pribosyltran_N"/>
    <property type="match status" value="1"/>
</dbReference>
<feature type="binding site" evidence="10">
    <location>
        <position position="210"/>
    </location>
    <ligand>
        <name>D-ribose 5-phosphate</name>
        <dbReference type="ChEBI" id="CHEBI:78346"/>
    </ligand>
</feature>
<comment type="cofactor">
    <cofactor evidence="10">
        <name>Mg(2+)</name>
        <dbReference type="ChEBI" id="CHEBI:18420"/>
    </cofactor>
    <text evidence="10">Binds 2 Mg(2+) ions per subunit.</text>
</comment>
<dbReference type="GO" id="GO:0016301">
    <property type="term" value="F:kinase activity"/>
    <property type="evidence" value="ECO:0007669"/>
    <property type="project" value="UniProtKB-KW"/>
</dbReference>
<protein>
    <recommendedName>
        <fullName evidence="10">Ribose-phosphate pyrophosphokinase</fullName>
        <shortName evidence="10">RPPK</shortName>
        <ecNumber evidence="10">2.7.6.1</ecNumber>
    </recommendedName>
    <alternativeName>
        <fullName evidence="10">5-phospho-D-ribosyl alpha-1-diphosphate synthase</fullName>
    </alternativeName>
    <alternativeName>
        <fullName evidence="10">Phosphoribosyl diphosphate synthase</fullName>
    </alternativeName>
    <alternativeName>
        <fullName evidence="10">Phosphoribosyl pyrophosphate synthase</fullName>
        <shortName evidence="10">P-Rib-PP synthase</shortName>
        <shortName evidence="10">PRPP synthase</shortName>
        <shortName evidence="10">PRPPase</shortName>
    </alternativeName>
</protein>
<keyword evidence="2 10" id="KW-0808">Transferase</keyword>
<dbReference type="PANTHER" id="PTHR10210">
    <property type="entry name" value="RIBOSE-PHOSPHATE DIPHOSPHOKINASE FAMILY MEMBER"/>
    <property type="match status" value="1"/>
</dbReference>
<dbReference type="InterPro" id="IPR029057">
    <property type="entry name" value="PRTase-like"/>
</dbReference>
<dbReference type="AlphaFoldDB" id="D1Z1C0"/>
<evidence type="ECO:0000256" key="10">
    <source>
        <dbReference type="HAMAP-Rule" id="MF_00583"/>
    </source>
</evidence>
<evidence type="ECO:0000256" key="1">
    <source>
        <dbReference type="ARBA" id="ARBA00022490"/>
    </source>
</evidence>
<dbReference type="InterPro" id="IPR005946">
    <property type="entry name" value="Rib-P_diPkinase"/>
</dbReference>
<dbReference type="GO" id="GO:0006015">
    <property type="term" value="P:5-phosphoribose 1-diphosphate biosynthetic process"/>
    <property type="evidence" value="ECO:0007669"/>
    <property type="project" value="UniProtKB-UniRule"/>
</dbReference>
<feature type="binding site" evidence="10">
    <location>
        <position position="122"/>
    </location>
    <ligand>
        <name>Mg(2+)</name>
        <dbReference type="ChEBI" id="CHEBI:18420"/>
        <label>1</label>
    </ligand>
</feature>
<dbReference type="GO" id="GO:0002189">
    <property type="term" value="C:ribose phosphate diphosphokinase complex"/>
    <property type="evidence" value="ECO:0007669"/>
    <property type="project" value="TreeGrafter"/>
</dbReference>
<dbReference type="GO" id="GO:0005524">
    <property type="term" value="F:ATP binding"/>
    <property type="evidence" value="ECO:0007669"/>
    <property type="project" value="UniProtKB-KW"/>
</dbReference>
<feature type="binding site" evidence="10">
    <location>
        <begin position="36"/>
        <end position="38"/>
    </location>
    <ligand>
        <name>ATP</name>
        <dbReference type="ChEBI" id="CHEBI:30616"/>
    </ligand>
</feature>
<dbReference type="Proteomes" id="UP000001882">
    <property type="component" value="Chromosome"/>
</dbReference>
<keyword evidence="1 10" id="KW-0963">Cytoplasm</keyword>
<feature type="domain" description="Ribose-phosphate pyrophosphokinase N-terminal" evidence="12">
    <location>
        <begin position="3"/>
        <end position="112"/>
    </location>
</feature>
<evidence type="ECO:0000313" key="14">
    <source>
        <dbReference type="Proteomes" id="UP000001882"/>
    </source>
</evidence>
<evidence type="ECO:0000256" key="2">
    <source>
        <dbReference type="ARBA" id="ARBA00022679"/>
    </source>
</evidence>
<dbReference type="InParanoid" id="D1Z1C0"/>
<keyword evidence="3 10" id="KW-0479">Metal-binding</keyword>
<keyword evidence="14" id="KW-1185">Reference proteome</keyword>
<dbReference type="PATRIC" id="fig|304371.9.peg.2467"/>
<evidence type="ECO:0000259" key="12">
    <source>
        <dbReference type="Pfam" id="PF13793"/>
    </source>
</evidence>
<evidence type="ECO:0000256" key="3">
    <source>
        <dbReference type="ARBA" id="ARBA00022723"/>
    </source>
</evidence>
<dbReference type="KEGG" id="mpd:MCP_2420"/>
<gene>
    <name evidence="13" type="primary">prs-2</name>
    <name evidence="10" type="synonym">prs</name>
    <name evidence="13" type="ordered locus">MCP_2420</name>
</gene>
<evidence type="ECO:0000256" key="9">
    <source>
        <dbReference type="ARBA" id="ARBA00049535"/>
    </source>
</evidence>
<dbReference type="Gene3D" id="3.40.50.2020">
    <property type="match status" value="2"/>
</dbReference>
<dbReference type="FunCoup" id="D1Z1C0">
    <property type="interactions" value="201"/>
</dbReference>
<dbReference type="UniPathway" id="UPA00087">
    <property type="reaction ID" value="UER00172"/>
</dbReference>
<dbReference type="GO" id="GO:0006164">
    <property type="term" value="P:purine nucleotide biosynthetic process"/>
    <property type="evidence" value="ECO:0007669"/>
    <property type="project" value="TreeGrafter"/>
</dbReference>
<dbReference type="Pfam" id="PF00156">
    <property type="entry name" value="Pribosyltran"/>
    <property type="match status" value="1"/>
</dbReference>
<keyword evidence="5 10" id="KW-0547">Nucleotide-binding</keyword>
<accession>D1Z1C0</accession>
<dbReference type="STRING" id="304371.MCP_2420"/>
<dbReference type="RefSeq" id="WP_012901166.1">
    <property type="nucleotide sequence ID" value="NC_013665.1"/>
</dbReference>
<reference evidence="13 14" key="2">
    <citation type="journal article" date="2008" name="Int. J. Syst. Evol. Microbiol.">
        <title>Methanocella paludicola gen. nov., sp. nov., a methane-producing archaeon, the first isolate of the lineage 'Rice Cluster I', and proposal of the new archaeal order Methanocellales ord. nov.</title>
        <authorList>
            <person name="Sakai S."/>
            <person name="Imachi H."/>
            <person name="Hanada S."/>
            <person name="Ohashi A."/>
            <person name="Harada H."/>
            <person name="Kamagata Y."/>
        </authorList>
    </citation>
    <scope>NUCLEOTIDE SEQUENCE [LARGE SCALE GENOMIC DNA]</scope>
    <source>
        <strain evidence="14">DSM 17711 / JCM 13418 / NBRC 101707 / SANAE</strain>
    </source>
</reference>
<dbReference type="NCBIfam" id="TIGR01251">
    <property type="entry name" value="ribP_PPkin"/>
    <property type="match status" value="1"/>
</dbReference>
<dbReference type="SMART" id="SM01400">
    <property type="entry name" value="Pribosyltran_N"/>
    <property type="match status" value="1"/>
</dbReference>
<evidence type="ECO:0000313" key="13">
    <source>
        <dbReference type="EMBL" id="BAI62492.1"/>
    </source>
</evidence>
<evidence type="ECO:0000256" key="6">
    <source>
        <dbReference type="ARBA" id="ARBA00022777"/>
    </source>
</evidence>
<reference evidence="13 14" key="1">
    <citation type="journal article" date="2007" name="Appl. Environ. Microbiol.">
        <title>Isolation of key methanogens for global methane emission from rice paddy fields: a novel isolate affiliated with the clone cluster rice cluster I.</title>
        <authorList>
            <person name="Sakai S."/>
            <person name="Imachi H."/>
            <person name="Sekiguchi Y."/>
            <person name="Ohashi A."/>
            <person name="Harada H."/>
            <person name="Kamagata Y."/>
        </authorList>
    </citation>
    <scope>NUCLEOTIDE SEQUENCE [LARGE SCALE GENOMIC DNA]</scope>
    <source>
        <strain evidence="14">DSM 17711 / JCM 13418 / NBRC 101707 / SANAE</strain>
    </source>
</reference>
<reference evidence="14" key="3">
    <citation type="journal article" date="2011" name="PLoS ONE">
        <title>Genome sequence of a mesophilic hydrogenotrophic methanogen Methanocella paludicola, the first cultivated representative of the order Methanocellales.</title>
        <authorList>
            <person name="Sakai S."/>
            <person name="Takaki Y."/>
            <person name="Shimamura S."/>
            <person name="Sekine M."/>
            <person name="Tajima T."/>
            <person name="Kosugi H."/>
            <person name="Ichikawa N."/>
            <person name="Tasumi E."/>
            <person name="Hiraki A.T."/>
            <person name="Shimizu A."/>
            <person name="Kato Y."/>
            <person name="Nishiko R."/>
            <person name="Mori K."/>
            <person name="Fujita N."/>
            <person name="Imachi H."/>
            <person name="Takai K."/>
        </authorList>
    </citation>
    <scope>NUCLEOTIDE SEQUENCE [LARGE SCALE GENOMIC DNA]</scope>
    <source>
        <strain evidence="14">DSM 17711 / JCM 13418 / NBRC 101707 / SANAE</strain>
    </source>
</reference>
<dbReference type="GO" id="GO:0004749">
    <property type="term" value="F:ribose phosphate diphosphokinase activity"/>
    <property type="evidence" value="ECO:0007669"/>
    <property type="project" value="UniProtKB-UniRule"/>
</dbReference>
<dbReference type="EC" id="2.7.6.1" evidence="10"/>
<dbReference type="GO" id="GO:0005737">
    <property type="term" value="C:cytoplasm"/>
    <property type="evidence" value="ECO:0007669"/>
    <property type="project" value="UniProtKB-SubCell"/>
</dbReference>
<keyword evidence="4 10" id="KW-0545">Nucleotide biosynthesis</keyword>
<evidence type="ECO:0000259" key="11">
    <source>
        <dbReference type="Pfam" id="PF00156"/>
    </source>
</evidence>
<feature type="binding site" evidence="10">
    <location>
        <begin position="214"/>
        <end position="218"/>
    </location>
    <ligand>
        <name>D-ribose 5-phosphate</name>
        <dbReference type="ChEBI" id="CHEBI:78346"/>
    </ligand>
</feature>
<keyword evidence="6 10" id="KW-0418">Kinase</keyword>
<dbReference type="PANTHER" id="PTHR10210:SF32">
    <property type="entry name" value="RIBOSE-PHOSPHATE PYROPHOSPHOKINASE 2"/>
    <property type="match status" value="1"/>
</dbReference>
<dbReference type="NCBIfam" id="NF002095">
    <property type="entry name" value="PRK00934.1"/>
    <property type="match status" value="1"/>
</dbReference>
<evidence type="ECO:0000256" key="4">
    <source>
        <dbReference type="ARBA" id="ARBA00022727"/>
    </source>
</evidence>
<keyword evidence="7 10" id="KW-0067">ATP-binding</keyword>
<dbReference type="EMBL" id="AP011532">
    <property type="protein sequence ID" value="BAI62492.1"/>
    <property type="molecule type" value="Genomic_DNA"/>
</dbReference>
<organism evidence="13 14">
    <name type="scientific">Methanocella paludicola (strain DSM 17711 / JCM 13418 / NBRC 101707 / SANAE)</name>
    <dbReference type="NCBI Taxonomy" id="304371"/>
    <lineage>
        <taxon>Archaea</taxon>
        <taxon>Methanobacteriati</taxon>
        <taxon>Methanobacteriota</taxon>
        <taxon>Stenosarchaea group</taxon>
        <taxon>Methanomicrobia</taxon>
        <taxon>Methanocellales</taxon>
        <taxon>Methanocellaceae</taxon>
        <taxon>Methanocella</taxon>
    </lineage>
</organism>
<dbReference type="eggNOG" id="arCOG00067">
    <property type="taxonomic scope" value="Archaea"/>
</dbReference>
<dbReference type="HAMAP" id="MF_00583_A">
    <property type="entry name" value="RibP_PPkinase_A"/>
    <property type="match status" value="1"/>
</dbReference>
<evidence type="ECO:0000256" key="7">
    <source>
        <dbReference type="ARBA" id="ARBA00022840"/>
    </source>
</evidence>
<dbReference type="GeneID" id="8682204"/>
<dbReference type="GO" id="GO:0000287">
    <property type="term" value="F:magnesium ion binding"/>
    <property type="evidence" value="ECO:0007669"/>
    <property type="project" value="UniProtKB-UniRule"/>
</dbReference>
<feature type="binding site" evidence="10">
    <location>
        <begin position="91"/>
        <end position="92"/>
    </location>
    <ligand>
        <name>ATP</name>
        <dbReference type="ChEBI" id="CHEBI:30616"/>
    </ligand>
</feature>
<comment type="pathway">
    <text evidence="10">Metabolic intermediate biosynthesis; 5-phospho-alpha-D-ribose 1-diphosphate biosynthesis; 5-phospho-alpha-D-ribose 1-diphosphate from D-ribose 5-phosphate (route I): step 1/1.</text>
</comment>
<dbReference type="FunFam" id="3.40.50.2020:FF:000007">
    <property type="entry name" value="Ribose-phosphate pyrophosphokinase"/>
    <property type="match status" value="1"/>
</dbReference>
<comment type="catalytic activity">
    <reaction evidence="9 10">
        <text>D-ribose 5-phosphate + ATP = 5-phospho-alpha-D-ribose 1-diphosphate + AMP + H(+)</text>
        <dbReference type="Rhea" id="RHEA:15609"/>
        <dbReference type="ChEBI" id="CHEBI:15378"/>
        <dbReference type="ChEBI" id="CHEBI:30616"/>
        <dbReference type="ChEBI" id="CHEBI:58017"/>
        <dbReference type="ChEBI" id="CHEBI:78346"/>
        <dbReference type="ChEBI" id="CHEBI:456215"/>
        <dbReference type="EC" id="2.7.6.1"/>
    </reaction>
</comment>
<feature type="active site" evidence="10">
    <location>
        <position position="184"/>
    </location>
</feature>
<comment type="function">
    <text evidence="10">Involved in the biosynthesis of the central metabolite phospho-alpha-D-ribosyl-1-pyrophosphate (PRPP) via the transfer of pyrophosphoryl group from ATP to 1-hydroxyl of ribose-5-phosphate (Rib-5-P).</text>
</comment>
<sequence length="284" mass="30967">MGIRIVAGPASQLLATRVASLLKVPVDLTEYKLFPDGEVYCRATGDIKGQDIVIIQSTYHASDLIYLLELIDACDEAKSVTVVTPYFGYARQDKRFKPGEPITARALAKCVKADRVFTINIHDRSVLKYFPCPAVDLNAAPELGNYIDGMELKDTTILAPDDGALHLVRSAAEPRGLHYDYLEKTRLSGEEVRIAAKNLDITGRDVVIMDDIISTGGTIAEAIKLLKAQGVRDVYVACVHGVFVQNAYLKLHDAGVRDILATDTLEKAISKVSVAPVIADAIRK</sequence>
<keyword evidence="8 10" id="KW-0460">Magnesium</keyword>
<dbReference type="CDD" id="cd06223">
    <property type="entry name" value="PRTases_typeI"/>
    <property type="match status" value="1"/>
</dbReference>
<name>D1Z1C0_METPS</name>
<feature type="domain" description="Phosphoribosyltransferase" evidence="11">
    <location>
        <begin position="148"/>
        <end position="260"/>
    </location>
</feature>
<dbReference type="SUPFAM" id="SSF53271">
    <property type="entry name" value="PRTase-like"/>
    <property type="match status" value="1"/>
</dbReference>
<comment type="similarity">
    <text evidence="10">Belongs to the ribose-phosphate pyrophosphokinase family. Class III (archaeal) subfamily.</text>
</comment>
<dbReference type="InterPro" id="IPR037514">
    <property type="entry name" value="Rib-P_diPkinase_arc"/>
</dbReference>
<dbReference type="InterPro" id="IPR029099">
    <property type="entry name" value="Pribosyltran_N"/>
</dbReference>
<proteinExistence type="inferred from homology"/>
<evidence type="ECO:0000256" key="5">
    <source>
        <dbReference type="ARBA" id="ARBA00022741"/>
    </source>
</evidence>